<dbReference type="AlphaFoldDB" id="A0A150GHM0"/>
<comment type="similarity">
    <text evidence="6">Belongs to the acetyltransferase family. NAA60 subfamily.</text>
</comment>
<dbReference type="EC" id="2.3.1.48" evidence="1"/>
<dbReference type="STRING" id="33097.A0A150GHM0"/>
<comment type="catalytic activity">
    <reaction evidence="9">
        <text>L-lysyl-[protein] + acetyl-CoA = N(6)-acetyl-L-lysyl-[protein] + CoA + H(+)</text>
        <dbReference type="Rhea" id="RHEA:45948"/>
        <dbReference type="Rhea" id="RHEA-COMP:9752"/>
        <dbReference type="Rhea" id="RHEA-COMP:10731"/>
        <dbReference type="ChEBI" id="CHEBI:15378"/>
        <dbReference type="ChEBI" id="CHEBI:29969"/>
        <dbReference type="ChEBI" id="CHEBI:57287"/>
        <dbReference type="ChEBI" id="CHEBI:57288"/>
        <dbReference type="ChEBI" id="CHEBI:61930"/>
        <dbReference type="EC" id="2.3.1.48"/>
    </reaction>
</comment>
<keyword evidence="2" id="KW-0808">Transferase</keyword>
<dbReference type="InterPro" id="IPR016181">
    <property type="entry name" value="Acyl_CoA_acyltransferase"/>
</dbReference>
<dbReference type="SUPFAM" id="SSF55729">
    <property type="entry name" value="Acyl-CoA N-acyltransferases (Nat)"/>
    <property type="match status" value="1"/>
</dbReference>
<dbReference type="OrthoDB" id="47374at2759"/>
<dbReference type="GO" id="GO:0004402">
    <property type="term" value="F:histone acetyltransferase activity"/>
    <property type="evidence" value="ECO:0007669"/>
    <property type="project" value="TreeGrafter"/>
</dbReference>
<accession>A0A150GHM0</accession>
<gene>
    <name evidence="12" type="ORF">GPECTOR_22g901</name>
</gene>
<organism evidence="12 13">
    <name type="scientific">Gonium pectorale</name>
    <name type="common">Green alga</name>
    <dbReference type="NCBI Taxonomy" id="33097"/>
    <lineage>
        <taxon>Eukaryota</taxon>
        <taxon>Viridiplantae</taxon>
        <taxon>Chlorophyta</taxon>
        <taxon>core chlorophytes</taxon>
        <taxon>Chlorophyceae</taxon>
        <taxon>CS clade</taxon>
        <taxon>Chlamydomonadales</taxon>
        <taxon>Volvocaceae</taxon>
        <taxon>Gonium</taxon>
    </lineage>
</organism>
<evidence type="ECO:0000256" key="1">
    <source>
        <dbReference type="ARBA" id="ARBA00013184"/>
    </source>
</evidence>
<evidence type="ECO:0000256" key="2">
    <source>
        <dbReference type="ARBA" id="ARBA00022679"/>
    </source>
</evidence>
<dbReference type="Proteomes" id="UP000075714">
    <property type="component" value="Unassembled WGS sequence"/>
</dbReference>
<evidence type="ECO:0000256" key="8">
    <source>
        <dbReference type="ARBA" id="ARBA00026144"/>
    </source>
</evidence>
<keyword evidence="13" id="KW-1185">Reference proteome</keyword>
<dbReference type="GO" id="GO:0120518">
    <property type="term" value="F:protein N-terminal-methionine acetyltransferase activity"/>
    <property type="evidence" value="ECO:0007669"/>
    <property type="project" value="UniProtKB-EC"/>
</dbReference>
<dbReference type="EC" id="2.3.1.259" evidence="7"/>
<dbReference type="InterPro" id="IPR000182">
    <property type="entry name" value="GNAT_dom"/>
</dbReference>
<evidence type="ECO:0000313" key="12">
    <source>
        <dbReference type="EMBL" id="KXZ49307.1"/>
    </source>
</evidence>
<dbReference type="PROSITE" id="PS51186">
    <property type="entry name" value="GNAT"/>
    <property type="match status" value="1"/>
</dbReference>
<evidence type="ECO:0000259" key="11">
    <source>
        <dbReference type="PROSITE" id="PS51186"/>
    </source>
</evidence>
<dbReference type="Gene3D" id="3.40.630.30">
    <property type="match status" value="1"/>
</dbReference>
<evidence type="ECO:0000256" key="10">
    <source>
        <dbReference type="ARBA" id="ARBA00048848"/>
    </source>
</evidence>
<evidence type="ECO:0000256" key="7">
    <source>
        <dbReference type="ARBA" id="ARBA00026111"/>
    </source>
</evidence>
<dbReference type="Pfam" id="PF00583">
    <property type="entry name" value="Acetyltransf_1"/>
    <property type="match status" value="1"/>
</dbReference>
<comment type="caution">
    <text evidence="12">The sequence shown here is derived from an EMBL/GenBank/DDBJ whole genome shotgun (WGS) entry which is preliminary data.</text>
</comment>
<keyword evidence="4" id="KW-0156">Chromatin regulator</keyword>
<feature type="domain" description="N-acetyltransferase" evidence="11">
    <location>
        <begin position="97"/>
        <end position="268"/>
    </location>
</feature>
<dbReference type="CDD" id="cd04301">
    <property type="entry name" value="NAT_SF"/>
    <property type="match status" value="1"/>
</dbReference>
<evidence type="ECO:0000313" key="13">
    <source>
        <dbReference type="Proteomes" id="UP000075714"/>
    </source>
</evidence>
<keyword evidence="5" id="KW-0012">Acyltransferase</keyword>
<sequence>MVVTLAGVLFVLTVTWVVLQSLAVRMLRAGTGNGIQDMLDLLRLLKLLLLLRRRLLLICAERQLLKRGLLLGQLQERLWRLGLEVGLRPGSSGLLNLYYRPLRTTDYDALKAVHRDLFPIDYEEIFFRKAVVGEDRVFSWVAVHSEYGVEHLVGFVTARLVYLYECDPVDRTALGLASHALDGHSSVYVLTLGVVPGCRHCGVAKALLRLVGQHAARLRCRAIFLHVISYNDAAMRLYGGAGYQAMARLPNFYHLSTGRQPNPEQSWY</sequence>
<name>A0A150GHM0_GONPE</name>
<dbReference type="GO" id="GO:0007059">
    <property type="term" value="P:chromosome segregation"/>
    <property type="evidence" value="ECO:0007669"/>
    <property type="project" value="UniProtKB-KW"/>
</dbReference>
<protein>
    <recommendedName>
        <fullName evidence="8">N-alpha-acetyltransferase 60</fullName>
        <ecNumber evidence="7">2.3.1.259</ecNumber>
        <ecNumber evidence="1">2.3.1.48</ecNumber>
    </recommendedName>
</protein>
<evidence type="ECO:0000256" key="4">
    <source>
        <dbReference type="ARBA" id="ARBA00022853"/>
    </source>
</evidence>
<evidence type="ECO:0000256" key="9">
    <source>
        <dbReference type="ARBA" id="ARBA00048017"/>
    </source>
</evidence>
<comment type="catalytic activity">
    <reaction evidence="10">
        <text>N-terminal L-methionyl-[transmembrane protein] + acetyl-CoA = N-terminal N(alpha)-acetyl-L-methionyl-[transmembrane protein] + CoA + H(+)</text>
        <dbReference type="Rhea" id="RHEA:50604"/>
        <dbReference type="Rhea" id="RHEA-COMP:12745"/>
        <dbReference type="Rhea" id="RHEA-COMP:12746"/>
        <dbReference type="ChEBI" id="CHEBI:15378"/>
        <dbReference type="ChEBI" id="CHEBI:57287"/>
        <dbReference type="ChEBI" id="CHEBI:57288"/>
        <dbReference type="ChEBI" id="CHEBI:64731"/>
        <dbReference type="ChEBI" id="CHEBI:133414"/>
        <dbReference type="EC" id="2.3.1.259"/>
    </reaction>
</comment>
<evidence type="ECO:0000256" key="6">
    <source>
        <dbReference type="ARBA" id="ARBA00025774"/>
    </source>
</evidence>
<dbReference type="GO" id="GO:0000139">
    <property type="term" value="C:Golgi membrane"/>
    <property type="evidence" value="ECO:0007669"/>
    <property type="project" value="TreeGrafter"/>
</dbReference>
<keyword evidence="3" id="KW-0159">Chromosome partition</keyword>
<dbReference type="PANTHER" id="PTHR14744">
    <property type="entry name" value="N-ALPHA-ACETYLTRANSFERASE 60"/>
    <property type="match status" value="1"/>
</dbReference>
<evidence type="ECO:0000256" key="3">
    <source>
        <dbReference type="ARBA" id="ARBA00022829"/>
    </source>
</evidence>
<dbReference type="PANTHER" id="PTHR14744:SF15">
    <property type="entry name" value="N-ALPHA-ACETYLTRANSFERASE 60"/>
    <property type="match status" value="1"/>
</dbReference>
<dbReference type="InterPro" id="IPR045141">
    <property type="entry name" value="NAA60-like"/>
</dbReference>
<evidence type="ECO:0000256" key="5">
    <source>
        <dbReference type="ARBA" id="ARBA00023315"/>
    </source>
</evidence>
<dbReference type="EMBL" id="LSYV01000023">
    <property type="protein sequence ID" value="KXZ49307.1"/>
    <property type="molecule type" value="Genomic_DNA"/>
</dbReference>
<proteinExistence type="inferred from homology"/>
<reference evidence="13" key="1">
    <citation type="journal article" date="2016" name="Nat. Commun.">
        <title>The Gonium pectorale genome demonstrates co-option of cell cycle regulation during the evolution of multicellularity.</title>
        <authorList>
            <person name="Hanschen E.R."/>
            <person name="Marriage T.N."/>
            <person name="Ferris P.J."/>
            <person name="Hamaji T."/>
            <person name="Toyoda A."/>
            <person name="Fujiyama A."/>
            <person name="Neme R."/>
            <person name="Noguchi H."/>
            <person name="Minakuchi Y."/>
            <person name="Suzuki M."/>
            <person name="Kawai-Toyooka H."/>
            <person name="Smith D.R."/>
            <person name="Sparks H."/>
            <person name="Anderson J."/>
            <person name="Bakaric R."/>
            <person name="Luria V."/>
            <person name="Karger A."/>
            <person name="Kirschner M.W."/>
            <person name="Durand P.M."/>
            <person name="Michod R.E."/>
            <person name="Nozaki H."/>
            <person name="Olson B.J."/>
        </authorList>
    </citation>
    <scope>NUCLEOTIDE SEQUENCE [LARGE SCALE GENOMIC DNA]</scope>
    <source>
        <strain evidence="13">NIES-2863</strain>
    </source>
</reference>